<comment type="subcellular location">
    <subcellularLocation>
        <location evidence="1">Membrane</location>
    </subcellularLocation>
</comment>
<proteinExistence type="inferred from homology"/>
<dbReference type="Gene3D" id="1.10.287.950">
    <property type="entry name" value="Methyl-accepting chemotaxis protein"/>
    <property type="match status" value="1"/>
</dbReference>
<dbReference type="EMBL" id="NQYH01000004">
    <property type="protein sequence ID" value="RIY41383.1"/>
    <property type="molecule type" value="Genomic_DNA"/>
</dbReference>
<feature type="region of interest" description="Disordered" evidence="6">
    <location>
        <begin position="520"/>
        <end position="539"/>
    </location>
</feature>
<keyword evidence="7" id="KW-0472">Membrane</keyword>
<dbReference type="InterPro" id="IPR003660">
    <property type="entry name" value="HAMP_dom"/>
</dbReference>
<evidence type="ECO:0000256" key="2">
    <source>
        <dbReference type="ARBA" id="ARBA00022481"/>
    </source>
</evidence>
<feature type="transmembrane region" description="Helical" evidence="7">
    <location>
        <begin position="185"/>
        <end position="208"/>
    </location>
</feature>
<dbReference type="InterPro" id="IPR024478">
    <property type="entry name" value="HlyB_4HB_MCP"/>
</dbReference>
<accession>A0A3A1YT11</accession>
<evidence type="ECO:0000313" key="11">
    <source>
        <dbReference type="Proteomes" id="UP000266206"/>
    </source>
</evidence>
<evidence type="ECO:0000313" key="10">
    <source>
        <dbReference type="EMBL" id="RIY41383.1"/>
    </source>
</evidence>
<feature type="domain" description="HAMP" evidence="9">
    <location>
        <begin position="210"/>
        <end position="262"/>
    </location>
</feature>
<evidence type="ECO:0000259" key="9">
    <source>
        <dbReference type="PROSITE" id="PS50885"/>
    </source>
</evidence>
<dbReference type="InterPro" id="IPR004090">
    <property type="entry name" value="Chemotax_Me-accpt_rcpt"/>
</dbReference>
<sequence length="539" mass="57647">MHNLKISTRLIIGFVVMLLFIAILAGVGIWRVQSSDAMAQDLTEVRLDNERLIAKWNMLTALNATRTIANAKLTDPGTIAYFQEQMKATSAEISKLQAELKKSITNPEALRLFDEVQERRSEYVGKREAAIQARKEGNFAVSRDFFDNQLESLLANYTQSIQNLLVFQQGLINERAQDLNQENELALTIMIGLTVAALLIGVLMAVGITRSITLPLRNAVNFAEKVSSRDLTGNISVKGKNEVATLLAALQRMNANLLDVVLEVRDGADSIATASTQIAAGNTDLSSRTEQQASSLAETAATMEEITTTVKQNADNANQANGLAESAANVATHSGKVVSKVVDTMGAINESSKQVVDIISVIDGIAFQTNILALNAAVEAARAGEQGKGFAVVASEVRSLAQRSAQAAKEIKDLIDKSVSITEEGNRLVAEAGSTMEETVSSIKRVTDIMGEITAASQEQSIGIDQVNQAVAQMDQVTQQNAALVQEASAASASLQDQAASLANLVATFRVEAQAHKAATKTIEQDNEPFGHTPKLLGA</sequence>
<dbReference type="AlphaFoldDB" id="A0A3A1YT11"/>
<evidence type="ECO:0000256" key="1">
    <source>
        <dbReference type="ARBA" id="ARBA00004370"/>
    </source>
</evidence>
<evidence type="ECO:0000256" key="6">
    <source>
        <dbReference type="SAM" id="MobiDB-lite"/>
    </source>
</evidence>
<dbReference type="CDD" id="cd19411">
    <property type="entry name" value="MCP2201-like_sensor"/>
    <property type="match status" value="1"/>
</dbReference>
<dbReference type="Pfam" id="PF00015">
    <property type="entry name" value="MCPsignal"/>
    <property type="match status" value="1"/>
</dbReference>
<dbReference type="RefSeq" id="WP_119515988.1">
    <property type="nucleotide sequence ID" value="NZ_NQYH01000004.1"/>
</dbReference>
<dbReference type="GO" id="GO:0004888">
    <property type="term" value="F:transmembrane signaling receptor activity"/>
    <property type="evidence" value="ECO:0007669"/>
    <property type="project" value="InterPro"/>
</dbReference>
<dbReference type="PROSITE" id="PS50111">
    <property type="entry name" value="CHEMOTAXIS_TRANSDUC_2"/>
    <property type="match status" value="1"/>
</dbReference>
<comment type="caution">
    <text evidence="10">The sequence shown here is derived from an EMBL/GenBank/DDBJ whole genome shotgun (WGS) entry which is preliminary data.</text>
</comment>
<keyword evidence="7" id="KW-0812">Transmembrane</keyword>
<dbReference type="SUPFAM" id="SSF58104">
    <property type="entry name" value="Methyl-accepting chemotaxis protein (MCP) signaling domain"/>
    <property type="match status" value="1"/>
</dbReference>
<dbReference type="PANTHER" id="PTHR43531">
    <property type="entry name" value="PROTEIN ICFG"/>
    <property type="match status" value="1"/>
</dbReference>
<dbReference type="GO" id="GO:0007165">
    <property type="term" value="P:signal transduction"/>
    <property type="evidence" value="ECO:0007669"/>
    <property type="project" value="UniProtKB-KW"/>
</dbReference>
<feature type="coiled-coil region" evidence="5">
    <location>
        <begin position="79"/>
        <end position="106"/>
    </location>
</feature>
<evidence type="ECO:0000256" key="3">
    <source>
        <dbReference type="ARBA" id="ARBA00029447"/>
    </source>
</evidence>
<dbReference type="InterPro" id="IPR004089">
    <property type="entry name" value="MCPsignal_dom"/>
</dbReference>
<dbReference type="OrthoDB" id="9806477at2"/>
<dbReference type="InterPro" id="IPR047347">
    <property type="entry name" value="YvaQ-like_sensor"/>
</dbReference>
<dbReference type="GO" id="GO:0005886">
    <property type="term" value="C:plasma membrane"/>
    <property type="evidence" value="ECO:0007669"/>
    <property type="project" value="TreeGrafter"/>
</dbReference>
<evidence type="ECO:0000256" key="5">
    <source>
        <dbReference type="SAM" id="Coils"/>
    </source>
</evidence>
<organism evidence="10 11">
    <name type="scientific">Neopusillimonas maritima</name>
    <dbReference type="NCBI Taxonomy" id="2026239"/>
    <lineage>
        <taxon>Bacteria</taxon>
        <taxon>Pseudomonadati</taxon>
        <taxon>Pseudomonadota</taxon>
        <taxon>Betaproteobacteria</taxon>
        <taxon>Burkholderiales</taxon>
        <taxon>Alcaligenaceae</taxon>
        <taxon>Neopusillimonas</taxon>
    </lineage>
</organism>
<dbReference type="Pfam" id="PF12729">
    <property type="entry name" value="4HB_MCP_1"/>
    <property type="match status" value="1"/>
</dbReference>
<evidence type="ECO:0000256" key="4">
    <source>
        <dbReference type="PROSITE-ProRule" id="PRU00284"/>
    </source>
</evidence>
<dbReference type="CDD" id="cd06225">
    <property type="entry name" value="HAMP"/>
    <property type="match status" value="1"/>
</dbReference>
<feature type="transmembrane region" description="Helical" evidence="7">
    <location>
        <begin position="6"/>
        <end position="30"/>
    </location>
</feature>
<dbReference type="CDD" id="cd11386">
    <property type="entry name" value="MCP_signal"/>
    <property type="match status" value="1"/>
</dbReference>
<name>A0A3A1YT11_9BURK</name>
<dbReference type="InterPro" id="IPR051310">
    <property type="entry name" value="MCP_chemotaxis"/>
</dbReference>
<dbReference type="SMART" id="SM00283">
    <property type="entry name" value="MA"/>
    <property type="match status" value="1"/>
</dbReference>
<dbReference type="Pfam" id="PF00672">
    <property type="entry name" value="HAMP"/>
    <property type="match status" value="1"/>
</dbReference>
<comment type="similarity">
    <text evidence="3">Belongs to the methyl-accepting chemotaxis (MCP) protein family.</text>
</comment>
<dbReference type="FunFam" id="1.10.287.950:FF:000001">
    <property type="entry name" value="Methyl-accepting chemotaxis sensory transducer"/>
    <property type="match status" value="1"/>
</dbReference>
<keyword evidence="5" id="KW-0175">Coiled coil</keyword>
<keyword evidence="7" id="KW-1133">Transmembrane helix</keyword>
<reference evidence="10 11" key="1">
    <citation type="submission" date="2017-08" db="EMBL/GenBank/DDBJ databases">
        <title>Pusillimonas indicus sp. nov., a member of the family Alcaligenaceae isolated from surface seawater.</title>
        <authorList>
            <person name="Li J."/>
        </authorList>
    </citation>
    <scope>NUCLEOTIDE SEQUENCE [LARGE SCALE GENOMIC DNA]</scope>
    <source>
        <strain evidence="10 11">L52-1-41</strain>
    </source>
</reference>
<keyword evidence="2" id="KW-0488">Methylation</keyword>
<dbReference type="PANTHER" id="PTHR43531:SF14">
    <property type="entry name" value="METHYL-ACCEPTING CHEMOTAXIS PROTEIN I-RELATED"/>
    <property type="match status" value="1"/>
</dbReference>
<evidence type="ECO:0008006" key="12">
    <source>
        <dbReference type="Google" id="ProtNLM"/>
    </source>
</evidence>
<gene>
    <name evidence="10" type="ORF">CJP73_07070</name>
</gene>
<dbReference type="PRINTS" id="PR00260">
    <property type="entry name" value="CHEMTRNSDUCR"/>
</dbReference>
<protein>
    <recommendedName>
        <fullName evidence="12">Methyl-accepting chemotaxis protein</fullName>
    </recommendedName>
</protein>
<dbReference type="SMART" id="SM00304">
    <property type="entry name" value="HAMP"/>
    <property type="match status" value="1"/>
</dbReference>
<dbReference type="GO" id="GO:0006935">
    <property type="term" value="P:chemotaxis"/>
    <property type="evidence" value="ECO:0007669"/>
    <property type="project" value="InterPro"/>
</dbReference>
<keyword evidence="4" id="KW-0807">Transducer</keyword>
<evidence type="ECO:0000259" key="8">
    <source>
        <dbReference type="PROSITE" id="PS50111"/>
    </source>
</evidence>
<evidence type="ECO:0000256" key="7">
    <source>
        <dbReference type="SAM" id="Phobius"/>
    </source>
</evidence>
<feature type="domain" description="Methyl-accepting transducer" evidence="8">
    <location>
        <begin position="267"/>
        <end position="496"/>
    </location>
</feature>
<dbReference type="PROSITE" id="PS50885">
    <property type="entry name" value="HAMP"/>
    <property type="match status" value="1"/>
</dbReference>
<dbReference type="Proteomes" id="UP000266206">
    <property type="component" value="Unassembled WGS sequence"/>
</dbReference>